<dbReference type="Proteomes" id="UP000467840">
    <property type="component" value="Chromosome 9"/>
</dbReference>
<keyword evidence="3" id="KW-1185">Reference proteome</keyword>
<name>A0A6A6LYA8_HEVBR</name>
<proteinExistence type="predicted"/>
<feature type="chain" id="PRO_5025582029" evidence="1">
    <location>
        <begin position="25"/>
        <end position="198"/>
    </location>
</feature>
<evidence type="ECO:0000313" key="3">
    <source>
        <dbReference type="Proteomes" id="UP000467840"/>
    </source>
</evidence>
<comment type="caution">
    <text evidence="2">The sequence shown here is derived from an EMBL/GenBank/DDBJ whole genome shotgun (WGS) entry which is preliminary data.</text>
</comment>
<gene>
    <name evidence="2" type="ORF">GH714_004297</name>
</gene>
<dbReference type="EMBL" id="JAAGAX010000008">
    <property type="protein sequence ID" value="KAF2305365.1"/>
    <property type="molecule type" value="Genomic_DNA"/>
</dbReference>
<sequence>MYRINPPLAPSFLFLFLLLTTTTSFAPSSLFSSYSQYKTVVSLSHSLLIRVSNLRAARGDIAGANRAKLIAQKLEKGLGSGFWGLAWSVGWDYAKNYAWRRDYTELYGIVSDLNELARFLDQLTRAESQVERVSWVARNYSDVEALKEVAEAVQREVVDGGLLRDCLELGSNDLKGLVQIVKDLASQFYSTSDHNSEL</sequence>
<evidence type="ECO:0000256" key="1">
    <source>
        <dbReference type="SAM" id="SignalP"/>
    </source>
</evidence>
<organism evidence="2 3">
    <name type="scientific">Hevea brasiliensis</name>
    <name type="common">Para rubber tree</name>
    <name type="synonym">Siphonia brasiliensis</name>
    <dbReference type="NCBI Taxonomy" id="3981"/>
    <lineage>
        <taxon>Eukaryota</taxon>
        <taxon>Viridiplantae</taxon>
        <taxon>Streptophyta</taxon>
        <taxon>Embryophyta</taxon>
        <taxon>Tracheophyta</taxon>
        <taxon>Spermatophyta</taxon>
        <taxon>Magnoliopsida</taxon>
        <taxon>eudicotyledons</taxon>
        <taxon>Gunneridae</taxon>
        <taxon>Pentapetalae</taxon>
        <taxon>rosids</taxon>
        <taxon>fabids</taxon>
        <taxon>Malpighiales</taxon>
        <taxon>Euphorbiaceae</taxon>
        <taxon>Crotonoideae</taxon>
        <taxon>Micrandreae</taxon>
        <taxon>Hevea</taxon>
    </lineage>
</organism>
<accession>A0A6A6LYA8</accession>
<evidence type="ECO:0000313" key="2">
    <source>
        <dbReference type="EMBL" id="KAF2305365.1"/>
    </source>
</evidence>
<dbReference type="PANTHER" id="PTHR36806">
    <property type="entry name" value="ADENINE PHOSPHORIBOSYLTRANSFERASE"/>
    <property type="match status" value="1"/>
</dbReference>
<reference evidence="2 3" key="1">
    <citation type="journal article" date="2020" name="Mol. Plant">
        <title>The Chromosome-Based Rubber Tree Genome Provides New Insights into Spurge Genome Evolution and Rubber Biosynthesis.</title>
        <authorList>
            <person name="Liu J."/>
            <person name="Shi C."/>
            <person name="Shi C.C."/>
            <person name="Li W."/>
            <person name="Zhang Q.J."/>
            <person name="Zhang Y."/>
            <person name="Li K."/>
            <person name="Lu H.F."/>
            <person name="Shi C."/>
            <person name="Zhu S.T."/>
            <person name="Xiao Z.Y."/>
            <person name="Nan H."/>
            <person name="Yue Y."/>
            <person name="Zhu X.G."/>
            <person name="Wu Y."/>
            <person name="Hong X.N."/>
            <person name="Fan G.Y."/>
            <person name="Tong Y."/>
            <person name="Zhang D."/>
            <person name="Mao C.L."/>
            <person name="Liu Y.L."/>
            <person name="Hao S.J."/>
            <person name="Liu W.Q."/>
            <person name="Lv M.Q."/>
            <person name="Zhang H.B."/>
            <person name="Liu Y."/>
            <person name="Hu-Tang G.R."/>
            <person name="Wang J.P."/>
            <person name="Wang J.H."/>
            <person name="Sun Y.H."/>
            <person name="Ni S.B."/>
            <person name="Chen W.B."/>
            <person name="Zhang X.C."/>
            <person name="Jiao Y.N."/>
            <person name="Eichler E.E."/>
            <person name="Li G.H."/>
            <person name="Liu X."/>
            <person name="Gao L.Z."/>
        </authorList>
    </citation>
    <scope>NUCLEOTIDE SEQUENCE [LARGE SCALE GENOMIC DNA]</scope>
    <source>
        <strain evidence="3">cv. GT1</strain>
        <tissue evidence="2">Leaf</tissue>
    </source>
</reference>
<feature type="signal peptide" evidence="1">
    <location>
        <begin position="1"/>
        <end position="24"/>
    </location>
</feature>
<keyword evidence="1" id="KW-0732">Signal</keyword>
<dbReference type="AlphaFoldDB" id="A0A6A6LYA8"/>
<protein>
    <submittedName>
        <fullName evidence="2">Uncharacterized protein</fullName>
    </submittedName>
</protein>